<feature type="domain" description="DZANK-type" evidence="3">
    <location>
        <begin position="90"/>
        <end position="140"/>
    </location>
</feature>
<name>A0A0F9UVI8_9ZZZZ</name>
<keyword evidence="2" id="KW-1133">Transmembrane helix</keyword>
<organism evidence="4">
    <name type="scientific">marine sediment metagenome</name>
    <dbReference type="NCBI Taxonomy" id="412755"/>
    <lineage>
        <taxon>unclassified sequences</taxon>
        <taxon>metagenomes</taxon>
        <taxon>ecological metagenomes</taxon>
    </lineage>
</organism>
<evidence type="ECO:0000256" key="2">
    <source>
        <dbReference type="SAM" id="Phobius"/>
    </source>
</evidence>
<keyword evidence="2" id="KW-0472">Membrane</keyword>
<protein>
    <recommendedName>
        <fullName evidence="3">DZANK-type domain-containing protein</fullName>
    </recommendedName>
</protein>
<feature type="transmembrane region" description="Helical" evidence="2">
    <location>
        <begin position="6"/>
        <end position="27"/>
    </location>
</feature>
<accession>A0A0F9UVI8</accession>
<evidence type="ECO:0000259" key="3">
    <source>
        <dbReference type="Pfam" id="PF12773"/>
    </source>
</evidence>
<dbReference type="InterPro" id="IPR025874">
    <property type="entry name" value="DZR"/>
</dbReference>
<gene>
    <name evidence="4" type="ORF">LCGC14_0176230</name>
</gene>
<sequence>MNFFEIFVGLLLLAFTIGTIIVIGNFLKIGMEQEKPKELPRKKFHPKHKKHSTRRAAHMRKRKTIKPIKTYNSSQLAEKFESLAYSEMNCNGCGSKNPSDSIYCTNCGITIKFNKIPTNQICAECGQKNSHDAKNCIVCGVKL</sequence>
<dbReference type="AlphaFoldDB" id="A0A0F9UVI8"/>
<keyword evidence="2" id="KW-0812">Transmembrane</keyword>
<comment type="caution">
    <text evidence="4">The sequence shown here is derived from an EMBL/GenBank/DDBJ whole genome shotgun (WGS) entry which is preliminary data.</text>
</comment>
<feature type="compositionally biased region" description="Basic residues" evidence="1">
    <location>
        <begin position="42"/>
        <end position="60"/>
    </location>
</feature>
<dbReference type="Pfam" id="PF12773">
    <property type="entry name" value="DZR"/>
    <property type="match status" value="1"/>
</dbReference>
<proteinExistence type="predicted"/>
<reference evidence="4" key="1">
    <citation type="journal article" date="2015" name="Nature">
        <title>Complex archaea that bridge the gap between prokaryotes and eukaryotes.</title>
        <authorList>
            <person name="Spang A."/>
            <person name="Saw J.H."/>
            <person name="Jorgensen S.L."/>
            <person name="Zaremba-Niedzwiedzka K."/>
            <person name="Martijn J."/>
            <person name="Lind A.E."/>
            <person name="van Eijk R."/>
            <person name="Schleper C."/>
            <person name="Guy L."/>
            <person name="Ettema T.J."/>
        </authorList>
    </citation>
    <scope>NUCLEOTIDE SEQUENCE</scope>
</reference>
<feature type="region of interest" description="Disordered" evidence="1">
    <location>
        <begin position="37"/>
        <end position="60"/>
    </location>
</feature>
<dbReference type="EMBL" id="LAZR01000069">
    <property type="protein sequence ID" value="KKN95754.1"/>
    <property type="molecule type" value="Genomic_DNA"/>
</dbReference>
<evidence type="ECO:0000256" key="1">
    <source>
        <dbReference type="SAM" id="MobiDB-lite"/>
    </source>
</evidence>
<evidence type="ECO:0000313" key="4">
    <source>
        <dbReference type="EMBL" id="KKN95754.1"/>
    </source>
</evidence>